<reference evidence="2" key="1">
    <citation type="submission" date="2021-02" db="EMBL/GenBank/DDBJ databases">
        <authorList>
            <person name="Dougan E. K."/>
            <person name="Rhodes N."/>
            <person name="Thang M."/>
            <person name="Chan C."/>
        </authorList>
    </citation>
    <scope>NUCLEOTIDE SEQUENCE</scope>
</reference>
<accession>A0A812GYF2</accession>
<comment type="caution">
    <text evidence="2">The sequence shown here is derived from an EMBL/GenBank/DDBJ whole genome shotgun (WGS) entry which is preliminary data.</text>
</comment>
<keyword evidence="1" id="KW-0175">Coiled coil</keyword>
<dbReference type="Proteomes" id="UP000604046">
    <property type="component" value="Unassembled WGS sequence"/>
</dbReference>
<evidence type="ECO:0000313" key="2">
    <source>
        <dbReference type="EMBL" id="CAE6937899.1"/>
    </source>
</evidence>
<evidence type="ECO:0000313" key="3">
    <source>
        <dbReference type="Proteomes" id="UP000604046"/>
    </source>
</evidence>
<dbReference type="EMBL" id="CAJNDS010000058">
    <property type="protein sequence ID" value="CAE6937899.1"/>
    <property type="molecule type" value="Genomic_DNA"/>
</dbReference>
<dbReference type="OrthoDB" id="10489617at2759"/>
<protein>
    <submittedName>
        <fullName evidence="2">SSP2 protein</fullName>
    </submittedName>
</protein>
<evidence type="ECO:0000256" key="1">
    <source>
        <dbReference type="SAM" id="Coils"/>
    </source>
</evidence>
<name>A0A812GYF2_9DINO</name>
<sequence length="180" mass="20558">MKTSSMPVPRQQRRRKAAVVAAVLLVATMTGLNLRAVAQEPSGATEDEDNLQRAEAVVKQGLSLEQEGGKLQDEERITIGERNPDKDEILEREEKVLENRVRQTEYLLAEQEEELDKRLSNLGVSKALTDRVKKVQEEKETLRLERQRLVTEEQALRKSEFRLEEASQGRGRYYRACPVG</sequence>
<gene>
    <name evidence="2" type="primary">SSP2</name>
    <name evidence="2" type="ORF">SNAT2548_LOCUS1104</name>
</gene>
<feature type="coiled-coil region" evidence="1">
    <location>
        <begin position="94"/>
        <end position="152"/>
    </location>
</feature>
<keyword evidence="3" id="KW-1185">Reference proteome</keyword>
<organism evidence="2 3">
    <name type="scientific">Symbiodinium natans</name>
    <dbReference type="NCBI Taxonomy" id="878477"/>
    <lineage>
        <taxon>Eukaryota</taxon>
        <taxon>Sar</taxon>
        <taxon>Alveolata</taxon>
        <taxon>Dinophyceae</taxon>
        <taxon>Suessiales</taxon>
        <taxon>Symbiodiniaceae</taxon>
        <taxon>Symbiodinium</taxon>
    </lineage>
</organism>
<proteinExistence type="predicted"/>
<dbReference type="AlphaFoldDB" id="A0A812GYF2"/>